<proteinExistence type="predicted"/>
<dbReference type="AlphaFoldDB" id="A0A6J5WV85"/>
<keyword evidence="2" id="KW-1185">Reference proteome</keyword>
<dbReference type="InterPro" id="IPR043459">
    <property type="entry name" value="NFD6/NOXY2-like"/>
</dbReference>
<evidence type="ECO:0000313" key="2">
    <source>
        <dbReference type="Proteomes" id="UP000507245"/>
    </source>
</evidence>
<dbReference type="PANTHER" id="PTHR33156:SF48">
    <property type="entry name" value="PROTEIN NUCLEAR FUSION DEFECTIVE 6, MITOCHONDRIAL"/>
    <property type="match status" value="1"/>
</dbReference>
<gene>
    <name evidence="1" type="ORF">ORAREDHAP_LOCUS20996</name>
</gene>
<protein>
    <submittedName>
        <fullName evidence="1">Uncharacterized protein</fullName>
    </submittedName>
</protein>
<dbReference type="GO" id="GO:0005739">
    <property type="term" value="C:mitochondrion"/>
    <property type="evidence" value="ECO:0007669"/>
    <property type="project" value="TreeGrafter"/>
</dbReference>
<reference evidence="2" key="1">
    <citation type="journal article" date="2020" name="Genome Biol.">
        <title>Gamete binning: chromosome-level and haplotype-resolved genome assembly enabled by high-throughput single-cell sequencing of gamete genomes.</title>
        <authorList>
            <person name="Campoy J.A."/>
            <person name="Sun H."/>
            <person name="Goel M."/>
            <person name="Jiao W.-B."/>
            <person name="Folz-Donahue K."/>
            <person name="Wang N."/>
            <person name="Rubio M."/>
            <person name="Liu C."/>
            <person name="Kukat C."/>
            <person name="Ruiz D."/>
            <person name="Huettel B."/>
            <person name="Schneeberger K."/>
        </authorList>
    </citation>
    <scope>NUCLEOTIDE SEQUENCE [LARGE SCALE GENOMIC DNA]</scope>
    <source>
        <strain evidence="2">cv. Rojo Pasion</strain>
    </source>
</reference>
<name>A0A6J5WV85_PRUAR</name>
<accession>A0A6J5WV85</accession>
<evidence type="ECO:0000313" key="1">
    <source>
        <dbReference type="EMBL" id="CAB4303965.1"/>
    </source>
</evidence>
<dbReference type="PANTHER" id="PTHR33156">
    <property type="entry name" value="OS02G0230000 PROTEIN"/>
    <property type="match status" value="1"/>
</dbReference>
<dbReference type="OrthoDB" id="736963at2759"/>
<dbReference type="Proteomes" id="UP000507245">
    <property type="component" value="Unassembled WGS sequence"/>
</dbReference>
<sequence length="221" mass="24421">MRMATSAAARSIFRSCASRSCGSAARLASESKAARSPFRMAGKRPSSSPALRSPVELSFCVESMLPYHTATASALMTSMLSITRRSYGWLPEESIRCVEFFDIISWQFLGRHGTFFMMAISVLATTMHDQFPVSSVEVLFKILALEENDDLEALTACLLDKSVLKVLPAVCPLSWQGGARAATIHVNSDCPCHIKQCVFPAIALCHGKYYSFKKKCMRIWC</sequence>
<dbReference type="EMBL" id="CAEKKB010000003">
    <property type="protein sequence ID" value="CAB4303965.1"/>
    <property type="molecule type" value="Genomic_DNA"/>
</dbReference>
<organism evidence="1 2">
    <name type="scientific">Prunus armeniaca</name>
    <name type="common">Apricot</name>
    <name type="synonym">Armeniaca vulgaris</name>
    <dbReference type="NCBI Taxonomy" id="36596"/>
    <lineage>
        <taxon>Eukaryota</taxon>
        <taxon>Viridiplantae</taxon>
        <taxon>Streptophyta</taxon>
        <taxon>Embryophyta</taxon>
        <taxon>Tracheophyta</taxon>
        <taxon>Spermatophyta</taxon>
        <taxon>Magnoliopsida</taxon>
        <taxon>eudicotyledons</taxon>
        <taxon>Gunneridae</taxon>
        <taxon>Pentapetalae</taxon>
        <taxon>rosids</taxon>
        <taxon>fabids</taxon>
        <taxon>Rosales</taxon>
        <taxon>Rosaceae</taxon>
        <taxon>Amygdaloideae</taxon>
        <taxon>Amygdaleae</taxon>
        <taxon>Prunus</taxon>
    </lineage>
</organism>